<dbReference type="HOGENOM" id="CLU_2244631_0_0_0"/>
<dbReference type="AlphaFoldDB" id="A0A081C910"/>
<evidence type="ECO:0000313" key="2">
    <source>
        <dbReference type="Proteomes" id="UP000030661"/>
    </source>
</evidence>
<organism evidence="1 2">
    <name type="scientific">Vecturithrix granuli</name>
    <dbReference type="NCBI Taxonomy" id="1499967"/>
    <lineage>
        <taxon>Bacteria</taxon>
        <taxon>Candidatus Moduliflexota</taxon>
        <taxon>Candidatus Vecturitrichia</taxon>
        <taxon>Candidatus Vecturitrichales</taxon>
        <taxon>Candidatus Vecturitrichaceae</taxon>
        <taxon>Candidatus Vecturithrix</taxon>
    </lineage>
</organism>
<dbReference type="SUPFAM" id="SSF50118">
    <property type="entry name" value="Cell growth inhibitor/plasmid maintenance toxic component"/>
    <property type="match status" value="1"/>
</dbReference>
<protein>
    <recommendedName>
        <fullName evidence="3">Transcriptional modulator of MazE/toxin, MazF</fullName>
    </recommendedName>
</protein>
<dbReference type="Gene3D" id="2.30.30.110">
    <property type="match status" value="1"/>
</dbReference>
<evidence type="ECO:0008006" key="3">
    <source>
        <dbReference type="Google" id="ProtNLM"/>
    </source>
</evidence>
<dbReference type="Proteomes" id="UP000030661">
    <property type="component" value="Unassembled WGS sequence"/>
</dbReference>
<dbReference type="GO" id="GO:0016075">
    <property type="term" value="P:rRNA catabolic process"/>
    <property type="evidence" value="ECO:0007669"/>
    <property type="project" value="TreeGrafter"/>
</dbReference>
<proteinExistence type="predicted"/>
<dbReference type="PANTHER" id="PTHR33988:SF1">
    <property type="entry name" value="ENDORIBONUCLEASE MAZF7-RELATED"/>
    <property type="match status" value="1"/>
</dbReference>
<dbReference type="GO" id="GO:0003677">
    <property type="term" value="F:DNA binding"/>
    <property type="evidence" value="ECO:0007669"/>
    <property type="project" value="InterPro"/>
</dbReference>
<dbReference type="PANTHER" id="PTHR33988">
    <property type="entry name" value="ENDORIBONUCLEASE MAZF-RELATED"/>
    <property type="match status" value="1"/>
</dbReference>
<dbReference type="eggNOG" id="COG2337">
    <property type="taxonomic scope" value="Bacteria"/>
</dbReference>
<evidence type="ECO:0000313" key="1">
    <source>
        <dbReference type="EMBL" id="GAK61065.1"/>
    </source>
</evidence>
<dbReference type="GO" id="GO:0004521">
    <property type="term" value="F:RNA endonuclease activity"/>
    <property type="evidence" value="ECO:0007669"/>
    <property type="project" value="TreeGrafter"/>
</dbReference>
<dbReference type="InterPro" id="IPR011067">
    <property type="entry name" value="Plasmid_toxin/cell-grow_inhib"/>
</dbReference>
<dbReference type="Pfam" id="PF02452">
    <property type="entry name" value="PemK_toxin"/>
    <property type="match status" value="1"/>
</dbReference>
<dbReference type="GO" id="GO:0006402">
    <property type="term" value="P:mRNA catabolic process"/>
    <property type="evidence" value="ECO:0007669"/>
    <property type="project" value="TreeGrafter"/>
</dbReference>
<dbReference type="STRING" id="1499967.U27_00963"/>
<sequence>MAEPKRGEVWLVDLGLAAKVRPCLVLSIAPQKAERALCTLVAHTTSSRGTRFEVETHARFLHTGVFDAQNLITIPQAKLVRKLGVLSVLDLKAVENAVRFWLGL</sequence>
<name>A0A081C910_VECG1</name>
<reference evidence="1 2" key="1">
    <citation type="journal article" date="2015" name="PeerJ">
        <title>First genomic representation of candidate bacterial phylum KSB3 points to enhanced environmental sensing as a trigger of wastewater bulking.</title>
        <authorList>
            <person name="Sekiguchi Y."/>
            <person name="Ohashi A."/>
            <person name="Parks D.H."/>
            <person name="Yamauchi T."/>
            <person name="Tyson G.W."/>
            <person name="Hugenholtz P."/>
        </authorList>
    </citation>
    <scope>NUCLEOTIDE SEQUENCE [LARGE SCALE GENOMIC DNA]</scope>
</reference>
<keyword evidence="2" id="KW-1185">Reference proteome</keyword>
<dbReference type="InterPro" id="IPR003477">
    <property type="entry name" value="PemK-like"/>
</dbReference>
<accession>A0A081C910</accession>
<dbReference type="EMBL" id="DF820476">
    <property type="protein sequence ID" value="GAK61065.1"/>
    <property type="molecule type" value="Genomic_DNA"/>
</dbReference>
<gene>
    <name evidence="1" type="ORF">U27_00963</name>
</gene>